<protein>
    <submittedName>
        <fullName evidence="2">Uncharacterized protein</fullName>
    </submittedName>
</protein>
<keyword evidence="1" id="KW-0732">Signal</keyword>
<dbReference type="EMBL" id="JACVXB010000007">
    <property type="protein sequence ID" value="MBD0833244.1"/>
    <property type="molecule type" value="Genomic_DNA"/>
</dbReference>
<feature type="chain" id="PRO_5035308337" evidence="1">
    <location>
        <begin position="27"/>
        <end position="264"/>
    </location>
</feature>
<feature type="signal peptide" evidence="1">
    <location>
        <begin position="1"/>
        <end position="26"/>
    </location>
</feature>
<dbReference type="Proteomes" id="UP000600588">
    <property type="component" value="Unassembled WGS sequence"/>
</dbReference>
<evidence type="ECO:0000256" key="1">
    <source>
        <dbReference type="SAM" id="SignalP"/>
    </source>
</evidence>
<reference evidence="2 3" key="1">
    <citation type="submission" date="2020-09" db="EMBL/GenBank/DDBJ databases">
        <title>TT11 complete genome.</title>
        <authorList>
            <person name="Wu Z."/>
        </authorList>
    </citation>
    <scope>NUCLEOTIDE SEQUENCE [LARGE SCALE GENOMIC DNA]</scope>
    <source>
        <strain evidence="2 3">TT11</strain>
    </source>
</reference>
<proteinExistence type="predicted"/>
<evidence type="ECO:0000313" key="2">
    <source>
        <dbReference type="EMBL" id="MBD0833244.1"/>
    </source>
</evidence>
<evidence type="ECO:0000313" key="3">
    <source>
        <dbReference type="Proteomes" id="UP000600588"/>
    </source>
</evidence>
<name>A0A8J6QL35_9FLAO</name>
<keyword evidence="3" id="KW-1185">Reference proteome</keyword>
<gene>
    <name evidence="2" type="ORF">ICJ83_14000</name>
</gene>
<organism evidence="2 3">
    <name type="scientific">Aestuariibaculum sediminum</name>
    <dbReference type="NCBI Taxonomy" id="2770637"/>
    <lineage>
        <taxon>Bacteria</taxon>
        <taxon>Pseudomonadati</taxon>
        <taxon>Bacteroidota</taxon>
        <taxon>Flavobacteriia</taxon>
        <taxon>Flavobacteriales</taxon>
        <taxon>Flavobacteriaceae</taxon>
    </lineage>
</organism>
<sequence length="264" mass="30159">MKTSSYLSCFLLLGLCLFNFSFQSYAQTNTMERIRLTFTVPGKHVRPLLISFTADNSATDDYDYGYEALNRNSFPYDMSWLVNGLKCTTQGVGSFDDTKKYPLWLYMSKEDDFVISLTATENFETPIEVYIYDAVKNTYSKLNDSDYNSHIGKGEYFDRYYLAFKNDNATSSDTAAKTLSTEDDILKNTKIRYLRNSKELYIDTNGLSTIKEIALINASGQRLFTTKNINNSSLKTPIYQLNNQLVFVNVITDLGQTTKQLIVN</sequence>
<dbReference type="AlphaFoldDB" id="A0A8J6QL35"/>
<comment type="caution">
    <text evidence="2">The sequence shown here is derived from an EMBL/GenBank/DDBJ whole genome shotgun (WGS) entry which is preliminary data.</text>
</comment>
<accession>A0A8J6QL35</accession>